<keyword evidence="3" id="KW-1185">Reference proteome</keyword>
<dbReference type="AlphaFoldDB" id="I8I5A4"/>
<proteinExistence type="predicted"/>
<protein>
    <submittedName>
        <fullName evidence="2">Uncharacterized protein</fullName>
    </submittedName>
</protein>
<accession>I8I5A4</accession>
<keyword evidence="1" id="KW-0812">Transmembrane</keyword>
<dbReference type="Pfam" id="PF13174">
    <property type="entry name" value="TPR_6"/>
    <property type="match status" value="1"/>
</dbReference>
<dbReference type="RefSeq" id="WP_007184622.1">
    <property type="nucleotide sequence ID" value="NZ_AKGD01000001.1"/>
</dbReference>
<organism evidence="2 3">
    <name type="scientific">Hydrocarboniphaga effusa AP103</name>
    <dbReference type="NCBI Taxonomy" id="1172194"/>
    <lineage>
        <taxon>Bacteria</taxon>
        <taxon>Pseudomonadati</taxon>
        <taxon>Pseudomonadota</taxon>
        <taxon>Gammaproteobacteria</taxon>
        <taxon>Nevskiales</taxon>
        <taxon>Nevskiaceae</taxon>
        <taxon>Hydrocarboniphaga</taxon>
    </lineage>
</organism>
<name>I8I5A4_9GAMM</name>
<gene>
    <name evidence="2" type="ORF">WQQ_16730</name>
</gene>
<dbReference type="InterPro" id="IPR011990">
    <property type="entry name" value="TPR-like_helical_dom_sf"/>
</dbReference>
<dbReference type="STRING" id="1172194.WQQ_16730"/>
<dbReference type="InterPro" id="IPR019734">
    <property type="entry name" value="TPR_rpt"/>
</dbReference>
<keyword evidence="1" id="KW-0472">Membrane</keyword>
<dbReference type="Pfam" id="PF14559">
    <property type="entry name" value="TPR_19"/>
    <property type="match status" value="1"/>
</dbReference>
<reference evidence="2 3" key="1">
    <citation type="journal article" date="2012" name="J. Bacteriol.">
        <title>Genome Sequence of n-Alkane-Degrading Hydrocarboniphaga effusa Strain AP103T (ATCC BAA-332T).</title>
        <authorList>
            <person name="Chang H.K."/>
            <person name="Zylstra G.J."/>
            <person name="Chae J.C."/>
        </authorList>
    </citation>
    <scope>NUCLEOTIDE SEQUENCE [LARGE SCALE GENOMIC DNA]</scope>
    <source>
        <strain evidence="2 3">AP103</strain>
    </source>
</reference>
<dbReference type="Proteomes" id="UP000003704">
    <property type="component" value="Unassembled WGS sequence"/>
</dbReference>
<dbReference type="InterPro" id="IPR014562">
    <property type="entry name" value="UCP030959_TPR_rpt-cont"/>
</dbReference>
<dbReference type="GO" id="GO:0005886">
    <property type="term" value="C:plasma membrane"/>
    <property type="evidence" value="ECO:0007669"/>
    <property type="project" value="UniProtKB-SubCell"/>
</dbReference>
<dbReference type="PIRSF" id="PIRSF030959">
    <property type="entry name" value="UCP030959"/>
    <property type="match status" value="1"/>
</dbReference>
<dbReference type="EMBL" id="AKGD01000001">
    <property type="protein sequence ID" value="EIT71536.1"/>
    <property type="molecule type" value="Genomic_DNA"/>
</dbReference>
<evidence type="ECO:0000313" key="3">
    <source>
        <dbReference type="Proteomes" id="UP000003704"/>
    </source>
</evidence>
<sequence length="246" mass="27814">MPFFILSLIIQVGLVVHVLKTGRNMSWIFILLFFPLVGTLAYLIVELLPEWTSSRGAHRLKRGISKSVNPDGDLRRATQQLAVADTVQNAMTLAAQYMEKQRYEEAEALYARYLKGINASDPLLLLGIAKAQFALGKFEAAEQSLDTFKQKNPDFRSPEGHLLHARTQEELGRIDAAIHEYDALRRYFPGPEPTCRLALLLQKRGDQARARELFQRIVDESLVAGKHYNTVHREWVALAKREASGS</sequence>
<keyword evidence="1" id="KW-1133">Transmembrane helix</keyword>
<dbReference type="Gene3D" id="1.25.40.10">
    <property type="entry name" value="Tetratricopeptide repeat domain"/>
    <property type="match status" value="1"/>
</dbReference>
<dbReference type="SUPFAM" id="SSF48452">
    <property type="entry name" value="TPR-like"/>
    <property type="match status" value="1"/>
</dbReference>
<feature type="transmembrane region" description="Helical" evidence="1">
    <location>
        <begin position="28"/>
        <end position="45"/>
    </location>
</feature>
<evidence type="ECO:0000313" key="2">
    <source>
        <dbReference type="EMBL" id="EIT71536.1"/>
    </source>
</evidence>
<evidence type="ECO:0000256" key="1">
    <source>
        <dbReference type="SAM" id="Phobius"/>
    </source>
</evidence>
<comment type="caution">
    <text evidence="2">The sequence shown here is derived from an EMBL/GenBank/DDBJ whole genome shotgun (WGS) entry which is preliminary data.</text>
</comment>